<evidence type="ECO:0000256" key="1">
    <source>
        <dbReference type="SAM" id="MobiDB-lite"/>
    </source>
</evidence>
<dbReference type="AlphaFoldDB" id="A0A8S3YKK6"/>
<comment type="caution">
    <text evidence="3">The sequence shown here is derived from an EMBL/GenBank/DDBJ whole genome shotgun (WGS) entry which is preliminary data.</text>
</comment>
<feature type="compositionally biased region" description="Polar residues" evidence="1">
    <location>
        <begin position="64"/>
        <end position="84"/>
    </location>
</feature>
<reference evidence="3" key="1">
    <citation type="submission" date="2021-04" db="EMBL/GenBank/DDBJ databases">
        <authorList>
            <consortium name="Molecular Ecology Group"/>
        </authorList>
    </citation>
    <scope>NUCLEOTIDE SEQUENCE</scope>
</reference>
<dbReference type="Proteomes" id="UP000678393">
    <property type="component" value="Unassembled WGS sequence"/>
</dbReference>
<dbReference type="EMBL" id="CAJHNH020000180">
    <property type="protein sequence ID" value="CAG5115892.1"/>
    <property type="molecule type" value="Genomic_DNA"/>
</dbReference>
<sequence length="84" mass="9530">GLAAAVTLVLVALLAIIIYKKRHYLFRQAPPVSQLSFLILLTFFFRDSQCKITFSKINEDESGDTVSLPDNTQYHNPMFNNPNL</sequence>
<evidence type="ECO:0000256" key="2">
    <source>
        <dbReference type="SAM" id="Phobius"/>
    </source>
</evidence>
<keyword evidence="4" id="KW-1185">Reference proteome</keyword>
<proteinExistence type="predicted"/>
<accession>A0A8S3YKK6</accession>
<evidence type="ECO:0000313" key="3">
    <source>
        <dbReference type="EMBL" id="CAG5115892.1"/>
    </source>
</evidence>
<keyword evidence="2" id="KW-0812">Transmembrane</keyword>
<protein>
    <submittedName>
        <fullName evidence="3">Uncharacterized protein</fullName>
    </submittedName>
</protein>
<feature type="region of interest" description="Disordered" evidence="1">
    <location>
        <begin position="61"/>
        <end position="84"/>
    </location>
</feature>
<name>A0A8S3YKK6_9EUPU</name>
<feature type="transmembrane region" description="Helical" evidence="2">
    <location>
        <begin position="25"/>
        <end position="45"/>
    </location>
</feature>
<keyword evidence="2" id="KW-0472">Membrane</keyword>
<gene>
    <name evidence="3" type="ORF">CUNI_LOCUS1450</name>
</gene>
<organism evidence="3 4">
    <name type="scientific">Candidula unifasciata</name>
    <dbReference type="NCBI Taxonomy" id="100452"/>
    <lineage>
        <taxon>Eukaryota</taxon>
        <taxon>Metazoa</taxon>
        <taxon>Spiralia</taxon>
        <taxon>Lophotrochozoa</taxon>
        <taxon>Mollusca</taxon>
        <taxon>Gastropoda</taxon>
        <taxon>Heterobranchia</taxon>
        <taxon>Euthyneura</taxon>
        <taxon>Panpulmonata</taxon>
        <taxon>Eupulmonata</taxon>
        <taxon>Stylommatophora</taxon>
        <taxon>Helicina</taxon>
        <taxon>Helicoidea</taxon>
        <taxon>Geomitridae</taxon>
        <taxon>Candidula</taxon>
    </lineage>
</organism>
<feature type="non-terminal residue" evidence="3">
    <location>
        <position position="84"/>
    </location>
</feature>
<keyword evidence="2" id="KW-1133">Transmembrane helix</keyword>
<evidence type="ECO:0000313" key="4">
    <source>
        <dbReference type="Proteomes" id="UP000678393"/>
    </source>
</evidence>